<accession>Q01YL6</accession>
<sequence>MKPAGQASTNTTGARSSRPRRSARPVPPPPPLLQATRPARRLHRLAPNPPPTAFPDVQFTEKRTPPSPRSASPTRTSLVPSPPSSPASPLPATSSSRSGSTPAKVKSNNVVHGTKTHRDFDYSGTMIDQMLPSLIAHRTGKKLGYDLKTGRSPTSPKPTIGSRGLTGRVGR</sequence>
<protein>
    <submittedName>
        <fullName evidence="2">Serine/arginine repetitive matrix 1</fullName>
    </submittedName>
</protein>
<evidence type="ECO:0000256" key="1">
    <source>
        <dbReference type="SAM" id="MobiDB-lite"/>
    </source>
</evidence>
<dbReference type="eggNOG" id="COG0673">
    <property type="taxonomic scope" value="Bacteria"/>
</dbReference>
<dbReference type="HOGENOM" id="CLU_1561863_0_0_0"/>
<dbReference type="KEGG" id="sus:Acid_4287"/>
<feature type="region of interest" description="Disordered" evidence="1">
    <location>
        <begin position="145"/>
        <end position="171"/>
    </location>
</feature>
<feature type="region of interest" description="Disordered" evidence="1">
    <location>
        <begin position="1"/>
        <end position="120"/>
    </location>
</feature>
<feature type="compositionally biased region" description="Low complexity" evidence="1">
    <location>
        <begin position="69"/>
        <end position="79"/>
    </location>
</feature>
<name>Q01YL6_SOLUE</name>
<dbReference type="AlphaFoldDB" id="Q01YL6"/>
<feature type="compositionally biased region" description="Low complexity" evidence="1">
    <location>
        <begin position="90"/>
        <end position="102"/>
    </location>
</feature>
<proteinExistence type="predicted"/>
<feature type="compositionally biased region" description="Polar residues" evidence="1">
    <location>
        <begin position="1"/>
        <end position="14"/>
    </location>
</feature>
<evidence type="ECO:0000313" key="2">
    <source>
        <dbReference type="EMBL" id="ABJ85249.1"/>
    </source>
</evidence>
<gene>
    <name evidence="2" type="ordered locus">Acid_4287</name>
</gene>
<feature type="compositionally biased region" description="Pro residues" evidence="1">
    <location>
        <begin position="80"/>
        <end position="89"/>
    </location>
</feature>
<organism evidence="2">
    <name type="scientific">Solibacter usitatus (strain Ellin6076)</name>
    <dbReference type="NCBI Taxonomy" id="234267"/>
    <lineage>
        <taxon>Bacteria</taxon>
        <taxon>Pseudomonadati</taxon>
        <taxon>Acidobacteriota</taxon>
        <taxon>Terriglobia</taxon>
        <taxon>Bryobacterales</taxon>
        <taxon>Solibacteraceae</taxon>
        <taxon>Candidatus Solibacter</taxon>
    </lineage>
</organism>
<reference evidence="2" key="1">
    <citation type="submission" date="2006-10" db="EMBL/GenBank/DDBJ databases">
        <title>Complete sequence of Solibacter usitatus Ellin6076.</title>
        <authorList>
            <consortium name="US DOE Joint Genome Institute"/>
            <person name="Copeland A."/>
            <person name="Lucas S."/>
            <person name="Lapidus A."/>
            <person name="Barry K."/>
            <person name="Detter J.C."/>
            <person name="Glavina del Rio T."/>
            <person name="Hammon N."/>
            <person name="Israni S."/>
            <person name="Dalin E."/>
            <person name="Tice H."/>
            <person name="Pitluck S."/>
            <person name="Thompson L.S."/>
            <person name="Brettin T."/>
            <person name="Bruce D."/>
            <person name="Han C."/>
            <person name="Tapia R."/>
            <person name="Gilna P."/>
            <person name="Schmutz J."/>
            <person name="Larimer F."/>
            <person name="Land M."/>
            <person name="Hauser L."/>
            <person name="Kyrpides N."/>
            <person name="Mikhailova N."/>
            <person name="Janssen P.H."/>
            <person name="Kuske C.R."/>
            <person name="Richardson P."/>
        </authorList>
    </citation>
    <scope>NUCLEOTIDE SEQUENCE</scope>
    <source>
        <strain evidence="2">Ellin6076</strain>
    </source>
</reference>
<dbReference type="EMBL" id="CP000473">
    <property type="protein sequence ID" value="ABJ85249.1"/>
    <property type="molecule type" value="Genomic_DNA"/>
</dbReference>
<dbReference type="InParanoid" id="Q01YL6"/>